<feature type="transmembrane region" description="Helical" evidence="6">
    <location>
        <begin position="219"/>
        <end position="238"/>
    </location>
</feature>
<evidence type="ECO:0000313" key="8">
    <source>
        <dbReference type="Proteomes" id="UP000030745"/>
    </source>
</evidence>
<proteinExistence type="inferred from homology"/>
<organism evidence="7 8">
    <name type="scientific">Saprolegnia parasitica (strain CBS 223.65)</name>
    <dbReference type="NCBI Taxonomy" id="695850"/>
    <lineage>
        <taxon>Eukaryota</taxon>
        <taxon>Sar</taxon>
        <taxon>Stramenopiles</taxon>
        <taxon>Oomycota</taxon>
        <taxon>Saprolegniomycetes</taxon>
        <taxon>Saprolegniales</taxon>
        <taxon>Saprolegniaceae</taxon>
        <taxon>Saprolegnia</taxon>
    </lineage>
</organism>
<accession>A0A067BVV5</accession>
<gene>
    <name evidence="7" type="ORF">SPRG_16200</name>
</gene>
<evidence type="ECO:0000256" key="5">
    <source>
        <dbReference type="ARBA" id="ARBA00023136"/>
    </source>
</evidence>
<dbReference type="NCBIfam" id="TIGR00797">
    <property type="entry name" value="matE"/>
    <property type="match status" value="1"/>
</dbReference>
<feature type="transmembrane region" description="Helical" evidence="6">
    <location>
        <begin position="64"/>
        <end position="92"/>
    </location>
</feature>
<keyword evidence="3 6" id="KW-0812">Transmembrane</keyword>
<keyword evidence="8" id="KW-1185">Reference proteome</keyword>
<feature type="transmembrane region" description="Helical" evidence="6">
    <location>
        <begin position="112"/>
        <end position="133"/>
    </location>
</feature>
<dbReference type="OMA" id="FKGLWIG"/>
<evidence type="ECO:0000256" key="1">
    <source>
        <dbReference type="ARBA" id="ARBA00004141"/>
    </source>
</evidence>
<dbReference type="InterPro" id="IPR045069">
    <property type="entry name" value="MATE_euk"/>
</dbReference>
<feature type="transmembrane region" description="Helical" evidence="6">
    <location>
        <begin position="186"/>
        <end position="207"/>
    </location>
</feature>
<keyword evidence="4 6" id="KW-1133">Transmembrane helix</keyword>
<dbReference type="KEGG" id="spar:SPRG_16200"/>
<feature type="transmembrane region" description="Helical" evidence="6">
    <location>
        <begin position="291"/>
        <end position="311"/>
    </location>
</feature>
<dbReference type="PANTHER" id="PTHR11206">
    <property type="entry name" value="MULTIDRUG RESISTANCE PROTEIN"/>
    <property type="match status" value="1"/>
</dbReference>
<evidence type="ECO:0000256" key="6">
    <source>
        <dbReference type="SAM" id="Phobius"/>
    </source>
</evidence>
<reference evidence="7 8" key="1">
    <citation type="journal article" date="2013" name="PLoS Genet.">
        <title>Distinctive expansion of potential virulence genes in the genome of the oomycete fish pathogen Saprolegnia parasitica.</title>
        <authorList>
            <person name="Jiang R.H."/>
            <person name="de Bruijn I."/>
            <person name="Haas B.J."/>
            <person name="Belmonte R."/>
            <person name="Lobach L."/>
            <person name="Christie J."/>
            <person name="van den Ackerveken G."/>
            <person name="Bottin A."/>
            <person name="Bulone V."/>
            <person name="Diaz-Moreno S.M."/>
            <person name="Dumas B."/>
            <person name="Fan L."/>
            <person name="Gaulin E."/>
            <person name="Govers F."/>
            <person name="Grenville-Briggs L.J."/>
            <person name="Horner N.R."/>
            <person name="Levin J.Z."/>
            <person name="Mammella M."/>
            <person name="Meijer H.J."/>
            <person name="Morris P."/>
            <person name="Nusbaum C."/>
            <person name="Oome S."/>
            <person name="Phillips A.J."/>
            <person name="van Rooyen D."/>
            <person name="Rzeszutek E."/>
            <person name="Saraiva M."/>
            <person name="Secombes C.J."/>
            <person name="Seidl M.F."/>
            <person name="Snel B."/>
            <person name="Stassen J.H."/>
            <person name="Sykes S."/>
            <person name="Tripathy S."/>
            <person name="van den Berg H."/>
            <person name="Vega-Arreguin J.C."/>
            <person name="Wawra S."/>
            <person name="Young S.K."/>
            <person name="Zeng Q."/>
            <person name="Dieguez-Uribeondo J."/>
            <person name="Russ C."/>
            <person name="Tyler B.M."/>
            <person name="van West P."/>
        </authorList>
    </citation>
    <scope>NUCLEOTIDE SEQUENCE [LARGE SCALE GENOMIC DNA]</scope>
    <source>
        <strain evidence="7 8">CBS 223.65</strain>
    </source>
</reference>
<dbReference type="STRING" id="695850.A0A067BVV5"/>
<dbReference type="OrthoDB" id="2126698at2759"/>
<dbReference type="AlphaFoldDB" id="A0A067BVV5"/>
<comment type="similarity">
    <text evidence="2">Belongs to the multi antimicrobial extrusion (MATE) (TC 2.A.66.1) family.</text>
</comment>
<name>A0A067BVV5_SAPPC</name>
<dbReference type="VEuPathDB" id="FungiDB:SPRG_16200"/>
<evidence type="ECO:0000256" key="2">
    <source>
        <dbReference type="ARBA" id="ARBA00010199"/>
    </source>
</evidence>
<dbReference type="InterPro" id="IPR002528">
    <property type="entry name" value="MATE_fam"/>
</dbReference>
<evidence type="ECO:0000256" key="4">
    <source>
        <dbReference type="ARBA" id="ARBA00022989"/>
    </source>
</evidence>
<dbReference type="GO" id="GO:0042910">
    <property type="term" value="F:xenobiotic transmembrane transporter activity"/>
    <property type="evidence" value="ECO:0007669"/>
    <property type="project" value="InterPro"/>
</dbReference>
<dbReference type="CDD" id="cd13132">
    <property type="entry name" value="MATE_eukaryotic"/>
    <property type="match status" value="1"/>
</dbReference>
<evidence type="ECO:0000313" key="7">
    <source>
        <dbReference type="EMBL" id="KDO18431.1"/>
    </source>
</evidence>
<dbReference type="Pfam" id="PF01554">
    <property type="entry name" value="MatE"/>
    <property type="match status" value="2"/>
</dbReference>
<dbReference type="GO" id="GO:0015297">
    <property type="term" value="F:antiporter activity"/>
    <property type="evidence" value="ECO:0007669"/>
    <property type="project" value="InterPro"/>
</dbReference>
<dbReference type="EMBL" id="KK583437">
    <property type="protein sequence ID" value="KDO18431.1"/>
    <property type="molecule type" value="Genomic_DNA"/>
</dbReference>
<protein>
    <recommendedName>
        <fullName evidence="9">MATE efflux family protein</fullName>
    </recommendedName>
</protein>
<feature type="transmembrane region" description="Helical" evidence="6">
    <location>
        <begin position="145"/>
        <end position="166"/>
    </location>
</feature>
<sequence length="501" mass="54375">MADEARSLLSTGASHAYATPPADFNQLTHPLATGLPTSCTPTDSDSDVEAAMTLETPINPRAEIFALLHLAGPMFVTFLLEILPGFLSVVLVGHINSPHTKEFVDAATMSTVFFNVCGLSIGVGLTTAMDTLCSQCVGAGKEHLLGMYLQSGFVVLSLAYVPMLVLNWHTTYFLEALGQDPMVATLAGDFSCITIFSLPLIFVYELLKKVLQAQEIVSPMVYIAVLSNAIFIAVGYYLCYVTDIGFLGAAYARIACNAAMPLFALLYLAWHPVYKSWWPTDTSAASQWRDAVAHVPEFIALGVPGMLMILMDWWAFEILAFMAGWLPSPVLSLSVHSVLVTITVLVYSVYFGISEATTIRIGLALGANEPMRARAISSLAQRIAFVAAIFVAGLFVLTHNVLPALFIKDHDSITKTQRALYFLALFEFVDGMNCVVQGILRGMGRQSIGAYVNAAAYYGVGIPMAALFGFYFGGNVLGLWADWRVVARRTFDRMAGEASEK</sequence>
<evidence type="ECO:0008006" key="9">
    <source>
        <dbReference type="Google" id="ProtNLM"/>
    </source>
</evidence>
<dbReference type="RefSeq" id="XP_012210861.1">
    <property type="nucleotide sequence ID" value="XM_012355471.1"/>
</dbReference>
<feature type="transmembrane region" description="Helical" evidence="6">
    <location>
        <begin position="419"/>
        <end position="440"/>
    </location>
</feature>
<feature type="transmembrane region" description="Helical" evidence="6">
    <location>
        <begin position="331"/>
        <end position="353"/>
    </location>
</feature>
<feature type="transmembrane region" description="Helical" evidence="6">
    <location>
        <begin position="452"/>
        <end position="473"/>
    </location>
</feature>
<feature type="transmembrane region" description="Helical" evidence="6">
    <location>
        <begin position="250"/>
        <end position="270"/>
    </location>
</feature>
<keyword evidence="5 6" id="KW-0472">Membrane</keyword>
<feature type="transmembrane region" description="Helical" evidence="6">
    <location>
        <begin position="383"/>
        <end position="407"/>
    </location>
</feature>
<dbReference type="Proteomes" id="UP000030745">
    <property type="component" value="Unassembled WGS sequence"/>
</dbReference>
<dbReference type="GeneID" id="24137845"/>
<comment type="subcellular location">
    <subcellularLocation>
        <location evidence="1">Membrane</location>
        <topology evidence="1">Multi-pass membrane protein</topology>
    </subcellularLocation>
</comment>
<dbReference type="GO" id="GO:0016020">
    <property type="term" value="C:membrane"/>
    <property type="evidence" value="ECO:0007669"/>
    <property type="project" value="UniProtKB-SubCell"/>
</dbReference>
<dbReference type="GO" id="GO:1990961">
    <property type="term" value="P:xenobiotic detoxification by transmembrane export across the plasma membrane"/>
    <property type="evidence" value="ECO:0007669"/>
    <property type="project" value="InterPro"/>
</dbReference>
<evidence type="ECO:0000256" key="3">
    <source>
        <dbReference type="ARBA" id="ARBA00022692"/>
    </source>
</evidence>